<keyword evidence="2" id="KW-1185">Reference proteome</keyword>
<organism evidence="1 2">
    <name type="scientific">Paramecium sonneborni</name>
    <dbReference type="NCBI Taxonomy" id="65129"/>
    <lineage>
        <taxon>Eukaryota</taxon>
        <taxon>Sar</taxon>
        <taxon>Alveolata</taxon>
        <taxon>Ciliophora</taxon>
        <taxon>Intramacronucleata</taxon>
        <taxon>Oligohymenophorea</taxon>
        <taxon>Peniculida</taxon>
        <taxon>Parameciidae</taxon>
        <taxon>Paramecium</taxon>
    </lineage>
</organism>
<name>A0A8S1RMY1_9CILI</name>
<evidence type="ECO:0000313" key="2">
    <source>
        <dbReference type="Proteomes" id="UP000692954"/>
    </source>
</evidence>
<proteinExistence type="predicted"/>
<accession>A0A8S1RMY1</accession>
<dbReference type="EMBL" id="CAJJDN010000229">
    <property type="protein sequence ID" value="CAD8129546.1"/>
    <property type="molecule type" value="Genomic_DNA"/>
</dbReference>
<protein>
    <submittedName>
        <fullName evidence="1">Uncharacterized protein</fullName>
    </submittedName>
</protein>
<evidence type="ECO:0000313" key="1">
    <source>
        <dbReference type="EMBL" id="CAD8129546.1"/>
    </source>
</evidence>
<reference evidence="1" key="1">
    <citation type="submission" date="2021-01" db="EMBL/GenBank/DDBJ databases">
        <authorList>
            <consortium name="Genoscope - CEA"/>
            <person name="William W."/>
        </authorList>
    </citation>
    <scope>NUCLEOTIDE SEQUENCE</scope>
</reference>
<dbReference type="Proteomes" id="UP000692954">
    <property type="component" value="Unassembled WGS sequence"/>
</dbReference>
<sequence length="88" mass="10597">MHYLKLTMDYNYKVQPKIYLFSKRFFKVNNNNQIMLFQIFSILFISEKNLLCILINPKNLSYVQQFKTQVYSTIFLMPQKLMSAENAI</sequence>
<comment type="caution">
    <text evidence="1">The sequence shown here is derived from an EMBL/GenBank/DDBJ whole genome shotgun (WGS) entry which is preliminary data.</text>
</comment>
<dbReference type="AlphaFoldDB" id="A0A8S1RMY1"/>
<gene>
    <name evidence="1" type="ORF">PSON_ATCC_30995.1.T2290001</name>
</gene>